<protein>
    <submittedName>
        <fullName evidence="1">Uncharacterized protein</fullName>
    </submittedName>
</protein>
<dbReference type="Proteomes" id="UP000242372">
    <property type="component" value="Segment"/>
</dbReference>
<accession>A0A2U9PFG1</accession>
<sequence>MPLPTDDYRHDPRLAERFEQLWKRHEVCEKNLSQKSQDWAKVTAEINAIKHRAQEMGWVWTQESTLIDAVNFLIRYHVR</sequence>
<proteinExistence type="predicted"/>
<evidence type="ECO:0000313" key="1">
    <source>
        <dbReference type="EMBL" id="AWT50346.1"/>
    </source>
</evidence>
<evidence type="ECO:0000313" key="2">
    <source>
        <dbReference type="Proteomes" id="UP000242372"/>
    </source>
</evidence>
<keyword evidence="2" id="KW-1185">Reference proteome</keyword>
<reference evidence="1 2" key="1">
    <citation type="submission" date="2018-02" db="EMBL/GenBank/DDBJ databases">
        <title>Complete Genome Sequences of Erwinia amylovora Phages vB_EamP-S2 and vB_EamM-Bue1.</title>
        <authorList>
            <person name="Knecht L.E."/>
        </authorList>
    </citation>
    <scope>NUCLEOTIDE SEQUENCE [LARGE SCALE GENOMIC DNA]</scope>
</reference>
<dbReference type="KEGG" id="vg:55607897"/>
<organism evidence="1 2">
    <name type="scientific">Erwinia phage vB_EamM-Bue1</name>
    <dbReference type="NCBI Taxonomy" id="2099338"/>
    <lineage>
        <taxon>Viruses</taxon>
        <taxon>Duplodnaviria</taxon>
        <taxon>Heunggongvirae</taxon>
        <taxon>Uroviricota</taxon>
        <taxon>Caudoviricetes</taxon>
        <taxon>Pantevenvirales</taxon>
        <taxon>Ackermannviridae</taxon>
        <taxon>Nezavisimistyvirus</taxon>
        <taxon>Nezavisimistyvirus bue1</taxon>
    </lineage>
</organism>
<dbReference type="RefSeq" id="YP_009837704.1">
    <property type="nucleotide sequence ID" value="NC_048702.1"/>
</dbReference>
<dbReference type="GeneID" id="55607897"/>
<name>A0A2U9PFG1_9CAUD</name>
<dbReference type="EMBL" id="MG973030">
    <property type="protein sequence ID" value="AWT50346.1"/>
    <property type="molecule type" value="Genomic_DNA"/>
</dbReference>